<feature type="coiled-coil region" evidence="4">
    <location>
        <begin position="91"/>
        <end position="118"/>
    </location>
</feature>
<dbReference type="CDD" id="cd04784">
    <property type="entry name" value="HTH_CadR-PbrR"/>
    <property type="match status" value="1"/>
</dbReference>
<dbReference type="PANTHER" id="PTHR30204:SF92">
    <property type="entry name" value="HTH-TYPE TRANSCRIPTIONAL REGULATOR ZNTR"/>
    <property type="match status" value="1"/>
</dbReference>
<evidence type="ECO:0000313" key="7">
    <source>
        <dbReference type="Proteomes" id="UP000242869"/>
    </source>
</evidence>
<dbReference type="InterPro" id="IPR000551">
    <property type="entry name" value="MerR-type_HTH_dom"/>
</dbReference>
<evidence type="ECO:0000256" key="4">
    <source>
        <dbReference type="SAM" id="Coils"/>
    </source>
</evidence>
<keyword evidence="1" id="KW-0805">Transcription regulation</keyword>
<dbReference type="InterPro" id="IPR009061">
    <property type="entry name" value="DNA-bd_dom_put_sf"/>
</dbReference>
<dbReference type="RefSeq" id="WP_091196460.1">
    <property type="nucleotide sequence ID" value="NZ_FOVE01000017.1"/>
</dbReference>
<dbReference type="PROSITE" id="PS50937">
    <property type="entry name" value="HTH_MERR_2"/>
    <property type="match status" value="1"/>
</dbReference>
<dbReference type="Gene3D" id="1.10.1660.10">
    <property type="match status" value="1"/>
</dbReference>
<keyword evidence="3" id="KW-0804">Transcription</keyword>
<dbReference type="Pfam" id="PF00376">
    <property type="entry name" value="MerR"/>
    <property type="match status" value="1"/>
</dbReference>
<evidence type="ECO:0000259" key="5">
    <source>
        <dbReference type="PROSITE" id="PS50937"/>
    </source>
</evidence>
<feature type="domain" description="HTH merR-type" evidence="5">
    <location>
        <begin position="1"/>
        <end position="69"/>
    </location>
</feature>
<keyword evidence="4" id="KW-0175">Coiled coil</keyword>
<accession>A0A1I5BU76</accession>
<organism evidence="6 7">
    <name type="scientific">Formivibrio citricus</name>
    <dbReference type="NCBI Taxonomy" id="83765"/>
    <lineage>
        <taxon>Bacteria</taxon>
        <taxon>Pseudomonadati</taxon>
        <taxon>Pseudomonadota</taxon>
        <taxon>Betaproteobacteria</taxon>
        <taxon>Neisseriales</taxon>
        <taxon>Chitinibacteraceae</taxon>
        <taxon>Formivibrio</taxon>
    </lineage>
</organism>
<dbReference type="PANTHER" id="PTHR30204">
    <property type="entry name" value="REDOX-CYCLING DRUG-SENSING TRANSCRIPTIONAL ACTIVATOR SOXR"/>
    <property type="match status" value="1"/>
</dbReference>
<sequence>MRIGELARLAQCSVETVRYYEAEGLLPAAGRSAGNYREYGPGHFDRLRFIRNCRALDMSHEEIRTLLALANGKAESCKAVNSVFDLHIAHVDERIRELSLLREQLTELRQRCESEQSVKTCGILKGLSDMQTQVGHERHTHL</sequence>
<dbReference type="Proteomes" id="UP000242869">
    <property type="component" value="Unassembled WGS sequence"/>
</dbReference>
<evidence type="ECO:0000313" key="6">
    <source>
        <dbReference type="EMBL" id="SFN78203.1"/>
    </source>
</evidence>
<protein>
    <submittedName>
        <fullName evidence="6">Cd(II)/Pb(II)-responsive transcriptional regulator</fullName>
    </submittedName>
</protein>
<keyword evidence="7" id="KW-1185">Reference proteome</keyword>
<dbReference type="GO" id="GO:0003700">
    <property type="term" value="F:DNA-binding transcription factor activity"/>
    <property type="evidence" value="ECO:0007669"/>
    <property type="project" value="InterPro"/>
</dbReference>
<evidence type="ECO:0000256" key="2">
    <source>
        <dbReference type="ARBA" id="ARBA00023125"/>
    </source>
</evidence>
<name>A0A1I5BU76_9NEIS</name>
<dbReference type="Pfam" id="PF09278">
    <property type="entry name" value="MerR-DNA-bind"/>
    <property type="match status" value="1"/>
</dbReference>
<proteinExistence type="predicted"/>
<dbReference type="GO" id="GO:0045893">
    <property type="term" value="P:positive regulation of DNA-templated transcription"/>
    <property type="evidence" value="ECO:0007669"/>
    <property type="project" value="InterPro"/>
</dbReference>
<dbReference type="GO" id="GO:0046872">
    <property type="term" value="F:metal ion binding"/>
    <property type="evidence" value="ECO:0007669"/>
    <property type="project" value="InterPro"/>
</dbReference>
<dbReference type="PROSITE" id="PS00552">
    <property type="entry name" value="HTH_MERR_1"/>
    <property type="match status" value="1"/>
</dbReference>
<dbReference type="InterPro" id="IPR047057">
    <property type="entry name" value="MerR_fam"/>
</dbReference>
<dbReference type="NCBIfam" id="TIGR02047">
    <property type="entry name" value="CadR-PbrR"/>
    <property type="match status" value="1"/>
</dbReference>
<dbReference type="EMBL" id="FOVE01000017">
    <property type="protein sequence ID" value="SFN78203.1"/>
    <property type="molecule type" value="Genomic_DNA"/>
</dbReference>
<dbReference type="SMART" id="SM00422">
    <property type="entry name" value="HTH_MERR"/>
    <property type="match status" value="1"/>
</dbReference>
<dbReference type="SUPFAM" id="SSF46955">
    <property type="entry name" value="Putative DNA-binding domain"/>
    <property type="match status" value="1"/>
</dbReference>
<evidence type="ECO:0000256" key="1">
    <source>
        <dbReference type="ARBA" id="ARBA00023015"/>
    </source>
</evidence>
<keyword evidence="2" id="KW-0238">DNA-binding</keyword>
<dbReference type="InterPro" id="IPR015358">
    <property type="entry name" value="Tscrpt_reg_MerR_DNA-bd"/>
</dbReference>
<dbReference type="InterPro" id="IPR011791">
    <property type="entry name" value="CadR-PbrR"/>
</dbReference>
<dbReference type="OrthoDB" id="9808480at2"/>
<reference evidence="7" key="1">
    <citation type="submission" date="2016-10" db="EMBL/GenBank/DDBJ databases">
        <authorList>
            <person name="Varghese N."/>
            <person name="Submissions S."/>
        </authorList>
    </citation>
    <scope>NUCLEOTIDE SEQUENCE [LARGE SCALE GENOMIC DNA]</scope>
    <source>
        <strain evidence="7">DSM 6150</strain>
    </source>
</reference>
<evidence type="ECO:0000256" key="3">
    <source>
        <dbReference type="ARBA" id="ARBA00023163"/>
    </source>
</evidence>
<dbReference type="GO" id="GO:0003677">
    <property type="term" value="F:DNA binding"/>
    <property type="evidence" value="ECO:0007669"/>
    <property type="project" value="UniProtKB-KW"/>
</dbReference>
<dbReference type="AlphaFoldDB" id="A0A1I5BU76"/>
<gene>
    <name evidence="6" type="ORF">SAMN05660284_02244</name>
</gene>
<dbReference type="STRING" id="83765.SAMN05660284_02244"/>
<dbReference type="PRINTS" id="PR00040">
    <property type="entry name" value="HTHMERR"/>
</dbReference>